<dbReference type="RefSeq" id="WP_175048905.1">
    <property type="nucleotide sequence ID" value="NZ_CADIKC010000001.1"/>
</dbReference>
<dbReference type="EMBL" id="CADIKC010000001">
    <property type="protein sequence ID" value="CAB3643779.1"/>
    <property type="molecule type" value="Genomic_DNA"/>
</dbReference>
<name>A0A6J4ZX29_9BURK</name>
<comment type="catalytic activity">
    <reaction evidence="1">
        <text>a 1,2-diacyl-sn-glycero-3-phosphocholine + H2O = a 1,2-diacyl-sn-glycero-3-phosphate + choline + H(+)</text>
        <dbReference type="Rhea" id="RHEA:14445"/>
        <dbReference type="ChEBI" id="CHEBI:15354"/>
        <dbReference type="ChEBI" id="CHEBI:15377"/>
        <dbReference type="ChEBI" id="CHEBI:15378"/>
        <dbReference type="ChEBI" id="CHEBI:57643"/>
        <dbReference type="ChEBI" id="CHEBI:58608"/>
        <dbReference type="EC" id="3.1.4.4"/>
    </reaction>
</comment>
<evidence type="ECO:0000256" key="1">
    <source>
        <dbReference type="ARBA" id="ARBA00000798"/>
    </source>
</evidence>
<evidence type="ECO:0000313" key="8">
    <source>
        <dbReference type="EMBL" id="CAB3643779.1"/>
    </source>
</evidence>
<dbReference type="InterPro" id="IPR051406">
    <property type="entry name" value="PLD_domain"/>
</dbReference>
<evidence type="ECO:0000259" key="7">
    <source>
        <dbReference type="PROSITE" id="PS50035"/>
    </source>
</evidence>
<dbReference type="GeneID" id="97039184"/>
<dbReference type="InterPro" id="IPR025202">
    <property type="entry name" value="PLD-like_dom"/>
</dbReference>
<keyword evidence="5" id="KW-0442">Lipid degradation</keyword>
<dbReference type="PROSITE" id="PS50035">
    <property type="entry name" value="PLD"/>
    <property type="match status" value="1"/>
</dbReference>
<dbReference type="GO" id="GO:0006793">
    <property type="term" value="P:phosphorus metabolic process"/>
    <property type="evidence" value="ECO:0007669"/>
    <property type="project" value="UniProtKB-ARBA"/>
</dbReference>
<comment type="similarity">
    <text evidence="2">Belongs to the phospholipase D family.</text>
</comment>
<proteinExistence type="inferred from homology"/>
<gene>
    <name evidence="8" type="ORF">LMG24238_00521</name>
</gene>
<protein>
    <recommendedName>
        <fullName evidence="3">phospholipase D</fullName>
        <ecNumber evidence="3">3.1.4.4</ecNumber>
    </recommendedName>
</protein>
<dbReference type="GO" id="GO:0016042">
    <property type="term" value="P:lipid catabolic process"/>
    <property type="evidence" value="ECO:0007669"/>
    <property type="project" value="UniProtKB-KW"/>
</dbReference>
<evidence type="ECO:0000313" key="9">
    <source>
        <dbReference type="Proteomes" id="UP000494255"/>
    </source>
</evidence>
<feature type="domain" description="PLD phosphodiesterase" evidence="7">
    <location>
        <begin position="765"/>
        <end position="792"/>
    </location>
</feature>
<keyword evidence="6" id="KW-0443">Lipid metabolism</keyword>
<dbReference type="CDD" id="cd00138">
    <property type="entry name" value="PLDc_SF"/>
    <property type="match status" value="1"/>
</dbReference>
<dbReference type="Pfam" id="PF13091">
    <property type="entry name" value="PLDc_2"/>
    <property type="match status" value="1"/>
</dbReference>
<dbReference type="CDD" id="cd09128">
    <property type="entry name" value="PLDc_unchar1_2"/>
    <property type="match status" value="1"/>
</dbReference>
<evidence type="ECO:0000256" key="3">
    <source>
        <dbReference type="ARBA" id="ARBA00012027"/>
    </source>
</evidence>
<dbReference type="Gene3D" id="3.30.870.10">
    <property type="entry name" value="Endonuclease Chain A"/>
    <property type="match status" value="2"/>
</dbReference>
<dbReference type="SUPFAM" id="SSF56024">
    <property type="entry name" value="Phospholipase D/nuclease"/>
    <property type="match status" value="2"/>
</dbReference>
<evidence type="ECO:0000256" key="2">
    <source>
        <dbReference type="ARBA" id="ARBA00008664"/>
    </source>
</evidence>
<accession>A0A6J4ZX29</accession>
<keyword evidence="9" id="KW-1185">Reference proteome</keyword>
<dbReference type="GO" id="GO:0016891">
    <property type="term" value="F:RNA endonuclease activity producing 5'-phosphomonoesters, hydrolytic mechanism"/>
    <property type="evidence" value="ECO:0007669"/>
    <property type="project" value="TreeGrafter"/>
</dbReference>
<reference evidence="8 9" key="1">
    <citation type="submission" date="2020-04" db="EMBL/GenBank/DDBJ databases">
        <authorList>
            <person name="De Canck E."/>
        </authorList>
    </citation>
    <scope>NUCLEOTIDE SEQUENCE [LARGE SCALE GENOMIC DNA]</scope>
    <source>
        <strain evidence="8 9">LMG 24238</strain>
    </source>
</reference>
<dbReference type="PANTHER" id="PTHR43856">
    <property type="entry name" value="CARDIOLIPIN HYDROLASE"/>
    <property type="match status" value="1"/>
</dbReference>
<evidence type="ECO:0000256" key="5">
    <source>
        <dbReference type="ARBA" id="ARBA00022963"/>
    </source>
</evidence>
<dbReference type="Proteomes" id="UP000494255">
    <property type="component" value="Unassembled WGS sequence"/>
</dbReference>
<dbReference type="PANTHER" id="PTHR43856:SF1">
    <property type="entry name" value="MITOCHONDRIAL CARDIOLIPIN HYDROLASE"/>
    <property type="match status" value="1"/>
</dbReference>
<evidence type="ECO:0000256" key="6">
    <source>
        <dbReference type="ARBA" id="ARBA00023098"/>
    </source>
</evidence>
<dbReference type="AlphaFoldDB" id="A0A6J4ZX29"/>
<evidence type="ECO:0000256" key="4">
    <source>
        <dbReference type="ARBA" id="ARBA00022801"/>
    </source>
</evidence>
<dbReference type="GO" id="GO:0004630">
    <property type="term" value="F:phospholipase D activity"/>
    <property type="evidence" value="ECO:0007669"/>
    <property type="project" value="UniProtKB-EC"/>
</dbReference>
<keyword evidence="4" id="KW-0378">Hydrolase</keyword>
<organism evidence="8 9">
    <name type="scientific">Paraburkholderia sediminicola</name>
    <dbReference type="NCBI Taxonomy" id="458836"/>
    <lineage>
        <taxon>Bacteria</taxon>
        <taxon>Pseudomonadati</taxon>
        <taxon>Pseudomonadota</taxon>
        <taxon>Betaproteobacteria</taxon>
        <taxon>Burkholderiales</taxon>
        <taxon>Burkholderiaceae</taxon>
        <taxon>Paraburkholderia</taxon>
    </lineage>
</organism>
<dbReference type="EC" id="3.1.4.4" evidence="3"/>
<dbReference type="InterPro" id="IPR001736">
    <property type="entry name" value="PLipase_D/transphosphatidylase"/>
</dbReference>
<sequence>MLTARVGIVSQSAAVPYSDVVRVAQALNLQISRDLAPIWNVSGTVVALESTDHLDPGVWPVYVVDEVQAGAAGFHLTEHNQPFAVVLAGNTWSLSASHEILEMLVDPGGNRLTAANAVTIIDNEVQDGDGKVEYLVEICDPPEDATCAYLIDDVLVSDFYTPNYFDPAGTSGARYSFSGKITRPRQVLPNGYLTWFNPQNNKLQQVRHFGAPEIVDLASGQPGGGSLTGGRSLRSFVDGLTQLPQPLSQLKASAPAVERRDARRMIFASALPTGAALFSAALARLKTDPAGTAGAKQETEETQAINIRTMLDTHADSFRQAGVLSVRSGLQWPAPGRAVMPAIVVTVAADKLTALQAALPKQIDGVPVDVRAADAMESMQALDPSRYCALAEARHELRQPDFADQVFFDGQGNALASPPAPLQAFVAARARKEQIPYVPAPDASLDAVTEQVSLVLHVSPDAGWAELSSFIAGVRKELVVGMYDFTSEHILAAVKSAFAGDQKLTLTLDHPAKNPTADQTDEQTQDDLSAKLGERFAGTWALTNADPKAPVWIYPNAYHIKVAVREDDTFWLSSGNWNNSNQPEIDLSDVAAARKLAEKSDRDWHVIVTSKALASTFRAFLENDYKVSHDAITQARAMGMDIPGAGTAALDVPIEAFAAGKAPRQFFAPKTLSDTVQIQPLLTPDNYQPHVQTLIESTQQRFYMQTQYIHPSGRPDDAQHDALIAAVKALIDRKLDVRLITSQFQNDAWVEKLVAAGVPSSVLRRQANVHNKGIVVDGNVVMVSSQNWSADGTLRNRDAGLIIHSADAAAYFEQIFLHDWNYLASPVGS</sequence>